<proteinExistence type="predicted"/>
<accession>A0AAV2HFK5</accession>
<feature type="compositionally biased region" description="Acidic residues" evidence="1">
    <location>
        <begin position="128"/>
        <end position="141"/>
    </location>
</feature>
<gene>
    <name evidence="2" type="ORF">GSLYS_00006278001</name>
</gene>
<feature type="compositionally biased region" description="Polar residues" evidence="1">
    <location>
        <begin position="40"/>
        <end position="51"/>
    </location>
</feature>
<comment type="caution">
    <text evidence="2">The sequence shown here is derived from an EMBL/GenBank/DDBJ whole genome shotgun (WGS) entry which is preliminary data.</text>
</comment>
<feature type="compositionally biased region" description="Basic and acidic residues" evidence="1">
    <location>
        <begin position="104"/>
        <end position="127"/>
    </location>
</feature>
<name>A0AAV2HFK5_LYMST</name>
<organism evidence="2 3">
    <name type="scientific">Lymnaea stagnalis</name>
    <name type="common">Great pond snail</name>
    <name type="synonym">Helix stagnalis</name>
    <dbReference type="NCBI Taxonomy" id="6523"/>
    <lineage>
        <taxon>Eukaryota</taxon>
        <taxon>Metazoa</taxon>
        <taxon>Spiralia</taxon>
        <taxon>Lophotrochozoa</taxon>
        <taxon>Mollusca</taxon>
        <taxon>Gastropoda</taxon>
        <taxon>Heterobranchia</taxon>
        <taxon>Euthyneura</taxon>
        <taxon>Panpulmonata</taxon>
        <taxon>Hygrophila</taxon>
        <taxon>Lymnaeoidea</taxon>
        <taxon>Lymnaeidae</taxon>
        <taxon>Lymnaea</taxon>
    </lineage>
</organism>
<feature type="compositionally biased region" description="Polar residues" evidence="1">
    <location>
        <begin position="163"/>
        <end position="173"/>
    </location>
</feature>
<feature type="compositionally biased region" description="Basic and acidic residues" evidence="1">
    <location>
        <begin position="196"/>
        <end position="206"/>
    </location>
</feature>
<feature type="compositionally biased region" description="Low complexity" evidence="1">
    <location>
        <begin position="186"/>
        <end position="195"/>
    </location>
</feature>
<evidence type="ECO:0000313" key="3">
    <source>
        <dbReference type="Proteomes" id="UP001497497"/>
    </source>
</evidence>
<feature type="non-terminal residue" evidence="2">
    <location>
        <position position="234"/>
    </location>
</feature>
<evidence type="ECO:0000256" key="1">
    <source>
        <dbReference type="SAM" id="MobiDB-lite"/>
    </source>
</evidence>
<sequence>MSSDNGSEQLKENKIPKAVSTIRNSGETRYVQGVARIPSDNLSRSPKPNRTSLRRHRDGAERHSSESDDGMPRNIHHHVRFANSSRDLEASRDDTNKNASRVIDTIDEKKPTSREKKMQKFGVGKEDVELDISDEDEDENYDQFQTPPSTPSQQIFQRHQFKVQDNGSSQLASEPSHVDCTKEQSESASEVPASEEFQRAGSEGRESSSGSDQTYEDAKETQPTNLQLPASPRY</sequence>
<dbReference type="EMBL" id="CAXITT010000109">
    <property type="protein sequence ID" value="CAL1532199.1"/>
    <property type="molecule type" value="Genomic_DNA"/>
</dbReference>
<feature type="region of interest" description="Disordered" evidence="1">
    <location>
        <begin position="1"/>
        <end position="234"/>
    </location>
</feature>
<feature type="compositionally biased region" description="Basic and acidic residues" evidence="1">
    <location>
        <begin position="176"/>
        <end position="185"/>
    </location>
</feature>
<evidence type="ECO:0000313" key="2">
    <source>
        <dbReference type="EMBL" id="CAL1532199.1"/>
    </source>
</evidence>
<feature type="compositionally biased region" description="Basic and acidic residues" evidence="1">
    <location>
        <begin position="86"/>
        <end position="96"/>
    </location>
</feature>
<dbReference type="AlphaFoldDB" id="A0AAV2HFK5"/>
<dbReference type="Proteomes" id="UP001497497">
    <property type="component" value="Unassembled WGS sequence"/>
</dbReference>
<reference evidence="2 3" key="1">
    <citation type="submission" date="2024-04" db="EMBL/GenBank/DDBJ databases">
        <authorList>
            <consortium name="Genoscope - CEA"/>
            <person name="William W."/>
        </authorList>
    </citation>
    <scope>NUCLEOTIDE SEQUENCE [LARGE SCALE GENOMIC DNA]</scope>
</reference>
<keyword evidence="3" id="KW-1185">Reference proteome</keyword>
<feature type="compositionally biased region" description="Low complexity" evidence="1">
    <location>
        <begin position="143"/>
        <end position="157"/>
    </location>
</feature>
<protein>
    <submittedName>
        <fullName evidence="2">Uncharacterized protein</fullName>
    </submittedName>
</protein>